<proteinExistence type="predicted"/>
<keyword evidence="3" id="KW-1185">Reference proteome</keyword>
<feature type="signal peptide" evidence="1">
    <location>
        <begin position="1"/>
        <end position="24"/>
    </location>
</feature>
<evidence type="ECO:0000313" key="3">
    <source>
        <dbReference type="Proteomes" id="UP001632037"/>
    </source>
</evidence>
<organism evidence="2 3">
    <name type="scientific">Phytophthora oleae</name>
    <dbReference type="NCBI Taxonomy" id="2107226"/>
    <lineage>
        <taxon>Eukaryota</taxon>
        <taxon>Sar</taxon>
        <taxon>Stramenopiles</taxon>
        <taxon>Oomycota</taxon>
        <taxon>Peronosporomycetes</taxon>
        <taxon>Peronosporales</taxon>
        <taxon>Peronosporaceae</taxon>
        <taxon>Phytophthora</taxon>
    </lineage>
</organism>
<accession>A0ABD3FVS4</accession>
<evidence type="ECO:0000313" key="2">
    <source>
        <dbReference type="EMBL" id="KAL3670319.1"/>
    </source>
</evidence>
<dbReference type="Proteomes" id="UP001632037">
    <property type="component" value="Unassembled WGS sequence"/>
</dbReference>
<dbReference type="PROSITE" id="PS51257">
    <property type="entry name" value="PROKAR_LIPOPROTEIN"/>
    <property type="match status" value="1"/>
</dbReference>
<evidence type="ECO:0008006" key="4">
    <source>
        <dbReference type="Google" id="ProtNLM"/>
    </source>
</evidence>
<sequence>MRFAVFLAVIAATFVACTSNFAQASTLAKDYAEDLVLLNQAEENVDRRLRGAVGPVSKDKVANIAGGFIEKLRVDATLNKALWMVQFDKVDDAAVKKAVRLASTAKEKAKLSDEAMAKLLKITST</sequence>
<comment type="caution">
    <text evidence="2">The sequence shown here is derived from an EMBL/GenBank/DDBJ whole genome shotgun (WGS) entry which is preliminary data.</text>
</comment>
<feature type="chain" id="PRO_5044893383" description="RxLR effector protein" evidence="1">
    <location>
        <begin position="25"/>
        <end position="125"/>
    </location>
</feature>
<gene>
    <name evidence="2" type="ORF">V7S43_004630</name>
</gene>
<evidence type="ECO:0000256" key="1">
    <source>
        <dbReference type="SAM" id="SignalP"/>
    </source>
</evidence>
<name>A0ABD3FVS4_9STRA</name>
<dbReference type="EMBL" id="JBIMZQ010000007">
    <property type="protein sequence ID" value="KAL3670319.1"/>
    <property type="molecule type" value="Genomic_DNA"/>
</dbReference>
<protein>
    <recommendedName>
        <fullName evidence="4">RxLR effector protein</fullName>
    </recommendedName>
</protein>
<reference evidence="2 3" key="1">
    <citation type="submission" date="2024-09" db="EMBL/GenBank/DDBJ databases">
        <title>Genome sequencing and assembly of Phytophthora oleae, isolate VK10A, causative agent of rot of olive drupes.</title>
        <authorList>
            <person name="Conti Taguali S."/>
            <person name="Riolo M."/>
            <person name="La Spada F."/>
            <person name="Cacciola S.O."/>
            <person name="Dionisio G."/>
        </authorList>
    </citation>
    <scope>NUCLEOTIDE SEQUENCE [LARGE SCALE GENOMIC DNA]</scope>
    <source>
        <strain evidence="2 3">VK10A</strain>
    </source>
</reference>
<dbReference type="AlphaFoldDB" id="A0ABD3FVS4"/>
<keyword evidence="1" id="KW-0732">Signal</keyword>